<dbReference type="InterPro" id="IPR001223">
    <property type="entry name" value="Glyco_hydro18_cat"/>
</dbReference>
<dbReference type="EMBL" id="CAJPWZ010001269">
    <property type="protein sequence ID" value="CAG2211648.1"/>
    <property type="molecule type" value="Genomic_DNA"/>
</dbReference>
<dbReference type="SUPFAM" id="SSF51445">
    <property type="entry name" value="(Trans)glycosidases"/>
    <property type="match status" value="1"/>
</dbReference>
<evidence type="ECO:0000256" key="3">
    <source>
        <dbReference type="ARBA" id="ARBA00023157"/>
    </source>
</evidence>
<dbReference type="EC" id="3.2.1.14" evidence="9"/>
<dbReference type="InterPro" id="IPR001579">
    <property type="entry name" value="Glyco_hydro_18_chit_AS"/>
</dbReference>
<evidence type="ECO:0000256" key="5">
    <source>
        <dbReference type="RuleBase" id="RU000489"/>
    </source>
</evidence>
<dbReference type="PROSITE" id="PS51910">
    <property type="entry name" value="GH18_2"/>
    <property type="match status" value="1"/>
</dbReference>
<dbReference type="InterPro" id="IPR029070">
    <property type="entry name" value="Chitinase_insertion_sf"/>
</dbReference>
<sequence length="710" mass="78471">MLVKVGIGKNLDGICSHVVIVLPRAVFPNHKQEMTRNILVVLLLLLVNDVKSGSYKRVCYFTNWAQYRDGIGKYMASDVDPDLCTHVVYAFAKVTGNSIETYEWNDINKWAKGQYEMIRDVRIKNPALKILLAIGGWNHGSAPFTKVVANQPNIDAFATNSLTFLRANGFDGLDLDWEYPANRGSPPEDKKRFSQLVKTLRTKYNNEVLTSGRSRLLLTAAVAAGQSTIESAYEINIIAQHLDFINLMAYDLFSNYNTVTQHNSPLYKSMAPNEAFNVDFAIKMWLNGGTPKQKLILGMAFYGRSYRLRNTAETGLNAPTKGQGTAGRYTKENGFLSYYEICSNIRNKSWTEGWLDDQKVPYAYKGDQWVGYDNAKSIEIKAKYVIDNGLGGGMTWALDLDDFHGLCGQGKNPLMMTMKNVFNGAPIPTFGPTNAPGPRQTNAPDKGSISTGTSRLTSNNNNAPIRGNQAILTDSTTPRSGVNGPVVSGLHGDCPYSDGLAAKIILGLLMAISLIINIILVLYILRLKGYEINPLYIIRGDKSSEKKKSDFSSIPPPSVQTVNMHIDDAGFKKDSGPVYFNDRPEPMKFLPSVNHVHGNVSRFDAFNKPPPNTPPPRFPPPHSNPVNNSASSPDVLLQNNTRHISASAGSNDILRQRQSHVTLHENPSLESEDYGFEQRNSNYNNFDAVEPPNYKAVISKSGKLGTSTNV</sequence>
<keyword evidence="10" id="KW-1185">Reference proteome</keyword>
<accession>A0A8S3RU42</accession>
<evidence type="ECO:0000313" key="9">
    <source>
        <dbReference type="EMBL" id="CAG2211648.1"/>
    </source>
</evidence>
<gene>
    <name evidence="9" type="ORF">MEDL_25676</name>
</gene>
<dbReference type="AlphaFoldDB" id="A0A8S3RU42"/>
<feature type="domain" description="GH18" evidence="8">
    <location>
        <begin position="55"/>
        <end position="425"/>
    </location>
</feature>
<keyword evidence="4 5" id="KW-0326">Glycosidase</keyword>
<dbReference type="InterPro" id="IPR011583">
    <property type="entry name" value="Chitinase_II/V-like_cat"/>
</dbReference>
<evidence type="ECO:0000256" key="7">
    <source>
        <dbReference type="SAM" id="Phobius"/>
    </source>
</evidence>
<keyword evidence="7" id="KW-0472">Membrane</keyword>
<dbReference type="InterPro" id="IPR017853">
    <property type="entry name" value="GH"/>
</dbReference>
<feature type="compositionally biased region" description="Polar residues" evidence="6">
    <location>
        <begin position="439"/>
        <end position="463"/>
    </location>
</feature>
<evidence type="ECO:0000256" key="4">
    <source>
        <dbReference type="ARBA" id="ARBA00023295"/>
    </source>
</evidence>
<feature type="region of interest" description="Disordered" evidence="6">
    <location>
        <begin position="429"/>
        <end position="467"/>
    </location>
</feature>
<dbReference type="GO" id="GO:0005975">
    <property type="term" value="P:carbohydrate metabolic process"/>
    <property type="evidence" value="ECO:0007669"/>
    <property type="project" value="InterPro"/>
</dbReference>
<dbReference type="Gene3D" id="3.20.20.80">
    <property type="entry name" value="Glycosidases"/>
    <property type="match status" value="1"/>
</dbReference>
<comment type="caution">
    <text evidence="9">The sequence shown here is derived from an EMBL/GenBank/DDBJ whole genome shotgun (WGS) entry which is preliminary data.</text>
</comment>
<dbReference type="InterPro" id="IPR050314">
    <property type="entry name" value="Glycosyl_Hydrlase_18"/>
</dbReference>
<evidence type="ECO:0000256" key="6">
    <source>
        <dbReference type="SAM" id="MobiDB-lite"/>
    </source>
</evidence>
<name>A0A8S3RU42_MYTED</name>
<evidence type="ECO:0000313" key="10">
    <source>
        <dbReference type="Proteomes" id="UP000683360"/>
    </source>
</evidence>
<feature type="region of interest" description="Disordered" evidence="6">
    <location>
        <begin position="601"/>
        <end position="634"/>
    </location>
</feature>
<dbReference type="GO" id="GO:0005576">
    <property type="term" value="C:extracellular region"/>
    <property type="evidence" value="ECO:0007669"/>
    <property type="project" value="TreeGrafter"/>
</dbReference>
<dbReference type="FunFam" id="3.20.20.80:FF:000007">
    <property type="entry name" value="Acidic mammalian chitinase"/>
    <property type="match status" value="1"/>
</dbReference>
<feature type="compositionally biased region" description="Pro residues" evidence="6">
    <location>
        <begin position="608"/>
        <end position="623"/>
    </location>
</feature>
<evidence type="ECO:0000256" key="1">
    <source>
        <dbReference type="ARBA" id="ARBA00022729"/>
    </source>
</evidence>
<dbReference type="PANTHER" id="PTHR11177">
    <property type="entry name" value="CHITINASE"/>
    <property type="match status" value="1"/>
</dbReference>
<dbReference type="PROSITE" id="PS01095">
    <property type="entry name" value="GH18_1"/>
    <property type="match status" value="1"/>
</dbReference>
<evidence type="ECO:0000259" key="8">
    <source>
        <dbReference type="PROSITE" id="PS51910"/>
    </source>
</evidence>
<keyword evidence="3" id="KW-1015">Disulfide bond</keyword>
<dbReference type="SUPFAM" id="SSF54556">
    <property type="entry name" value="Chitinase insertion domain"/>
    <property type="match status" value="1"/>
</dbReference>
<dbReference type="OrthoDB" id="6094862at2759"/>
<feature type="transmembrane region" description="Helical" evidence="7">
    <location>
        <begin position="504"/>
        <end position="525"/>
    </location>
</feature>
<dbReference type="GO" id="GO:0008843">
    <property type="term" value="F:endochitinase activity"/>
    <property type="evidence" value="ECO:0007669"/>
    <property type="project" value="UniProtKB-EC"/>
</dbReference>
<evidence type="ECO:0000256" key="2">
    <source>
        <dbReference type="ARBA" id="ARBA00022801"/>
    </source>
</evidence>
<dbReference type="Gene3D" id="3.10.50.10">
    <property type="match status" value="1"/>
</dbReference>
<protein>
    <submittedName>
        <fullName evidence="9">E3.2.1.14</fullName>
        <ecNumber evidence="9">3.2.1.14</ecNumber>
    </submittedName>
</protein>
<dbReference type="Pfam" id="PF00704">
    <property type="entry name" value="Glyco_hydro_18"/>
    <property type="match status" value="1"/>
</dbReference>
<proteinExistence type="predicted"/>
<keyword evidence="1" id="KW-0732">Signal</keyword>
<organism evidence="9 10">
    <name type="scientific">Mytilus edulis</name>
    <name type="common">Blue mussel</name>
    <dbReference type="NCBI Taxonomy" id="6550"/>
    <lineage>
        <taxon>Eukaryota</taxon>
        <taxon>Metazoa</taxon>
        <taxon>Spiralia</taxon>
        <taxon>Lophotrochozoa</taxon>
        <taxon>Mollusca</taxon>
        <taxon>Bivalvia</taxon>
        <taxon>Autobranchia</taxon>
        <taxon>Pteriomorphia</taxon>
        <taxon>Mytilida</taxon>
        <taxon>Mytiloidea</taxon>
        <taxon>Mytilidae</taxon>
        <taxon>Mytilinae</taxon>
        <taxon>Mytilus</taxon>
    </lineage>
</organism>
<dbReference type="SMART" id="SM00636">
    <property type="entry name" value="Glyco_18"/>
    <property type="match status" value="1"/>
</dbReference>
<reference evidence="9" key="1">
    <citation type="submission" date="2021-03" db="EMBL/GenBank/DDBJ databases">
        <authorList>
            <person name="Bekaert M."/>
        </authorList>
    </citation>
    <scope>NUCLEOTIDE SEQUENCE</scope>
</reference>
<dbReference type="FunFam" id="3.10.50.10:FF:000001">
    <property type="entry name" value="Chitinase 3-like 1"/>
    <property type="match status" value="1"/>
</dbReference>
<dbReference type="GO" id="GO:0006032">
    <property type="term" value="P:chitin catabolic process"/>
    <property type="evidence" value="ECO:0007669"/>
    <property type="project" value="TreeGrafter"/>
</dbReference>
<dbReference type="CDD" id="cd02872">
    <property type="entry name" value="GH18_chitolectin_chitotriosidase"/>
    <property type="match status" value="1"/>
</dbReference>
<dbReference type="Proteomes" id="UP000683360">
    <property type="component" value="Unassembled WGS sequence"/>
</dbReference>
<keyword evidence="7" id="KW-1133">Transmembrane helix</keyword>
<keyword evidence="2 5" id="KW-0378">Hydrolase</keyword>
<dbReference type="GO" id="GO:0008061">
    <property type="term" value="F:chitin binding"/>
    <property type="evidence" value="ECO:0007669"/>
    <property type="project" value="InterPro"/>
</dbReference>
<keyword evidence="7" id="KW-0812">Transmembrane</keyword>
<dbReference type="PANTHER" id="PTHR11177:SF317">
    <property type="entry name" value="CHITINASE 12-RELATED"/>
    <property type="match status" value="1"/>
</dbReference>